<dbReference type="Proteomes" id="UP000321306">
    <property type="component" value="Unassembled WGS sequence"/>
</dbReference>
<evidence type="ECO:0000313" key="2">
    <source>
        <dbReference type="Proteomes" id="UP000321306"/>
    </source>
</evidence>
<comment type="caution">
    <text evidence="1">The sequence shown here is derived from an EMBL/GenBank/DDBJ whole genome shotgun (WGS) entry which is preliminary data.</text>
</comment>
<organism evidence="1 2">
    <name type="scientific">Deinococcus cellulosilyticus (strain DSM 18568 / NBRC 106333 / KACC 11606 / 5516J-15)</name>
    <dbReference type="NCBI Taxonomy" id="1223518"/>
    <lineage>
        <taxon>Bacteria</taxon>
        <taxon>Thermotogati</taxon>
        <taxon>Deinococcota</taxon>
        <taxon>Deinococci</taxon>
        <taxon>Deinococcales</taxon>
        <taxon>Deinococcaceae</taxon>
        <taxon>Deinococcus</taxon>
    </lineage>
</organism>
<gene>
    <name evidence="1" type="ORF">DC3_14880</name>
</gene>
<evidence type="ECO:0000313" key="1">
    <source>
        <dbReference type="EMBL" id="GEM45853.1"/>
    </source>
</evidence>
<dbReference type="EMBL" id="BJXB01000005">
    <property type="protein sequence ID" value="GEM45853.1"/>
    <property type="molecule type" value="Genomic_DNA"/>
</dbReference>
<accession>A0A511MZ33</accession>
<dbReference type="OrthoDB" id="9827103at2"/>
<dbReference type="AlphaFoldDB" id="A0A511MZ33"/>
<reference evidence="1 2" key="1">
    <citation type="submission" date="2019-07" db="EMBL/GenBank/DDBJ databases">
        <title>Whole genome shotgun sequence of Deinococcus cellulosilyticus NBRC 106333.</title>
        <authorList>
            <person name="Hosoyama A."/>
            <person name="Uohara A."/>
            <person name="Ohji S."/>
            <person name="Ichikawa N."/>
        </authorList>
    </citation>
    <scope>NUCLEOTIDE SEQUENCE [LARGE SCALE GENOMIC DNA]</scope>
    <source>
        <strain evidence="1 2">NBRC 106333</strain>
    </source>
</reference>
<proteinExistence type="predicted"/>
<keyword evidence="2" id="KW-1185">Reference proteome</keyword>
<name>A0A511MZ33_DEIC1</name>
<dbReference type="RefSeq" id="WP_146883511.1">
    <property type="nucleotide sequence ID" value="NZ_BJXB01000005.1"/>
</dbReference>
<protein>
    <submittedName>
        <fullName evidence="1">Uncharacterized protein</fullName>
    </submittedName>
</protein>
<sequence>MKTHHLSVSDSIYELSDEWYIREDVIVDRFHIDYVLVSRFGAFSILERLDQEKIKVQDKSLYMDGKLQDYLVREHLGATRRLEGVLKMKVKPLIVFKQDINGGVVQGVQVLPLQHLSSHIEFFWQKVYTFEDVMTACRTLRPMLEAKPDRKATEAFSRGLLMGMVSGSASATPAGAALSF</sequence>